<protein>
    <submittedName>
        <fullName evidence="2">Uncharacterized protein</fullName>
    </submittedName>
</protein>
<dbReference type="RefSeq" id="WP_146321525.1">
    <property type="nucleotide sequence ID" value="NZ_VCQV01000100.1"/>
</dbReference>
<evidence type="ECO:0000256" key="1">
    <source>
        <dbReference type="SAM" id="MobiDB-lite"/>
    </source>
</evidence>
<dbReference type="Proteomes" id="UP000320244">
    <property type="component" value="Unassembled WGS sequence"/>
</dbReference>
<dbReference type="EMBL" id="VCQV01000100">
    <property type="protein sequence ID" value="TWP32010.1"/>
    <property type="molecule type" value="Genomic_DNA"/>
</dbReference>
<proteinExistence type="predicted"/>
<keyword evidence="3" id="KW-1185">Reference proteome</keyword>
<dbReference type="OrthoDB" id="4639971at2"/>
<accession>A0A563DP81</accession>
<feature type="region of interest" description="Disordered" evidence="1">
    <location>
        <begin position="131"/>
        <end position="168"/>
    </location>
</feature>
<evidence type="ECO:0000313" key="3">
    <source>
        <dbReference type="Proteomes" id="UP000320244"/>
    </source>
</evidence>
<gene>
    <name evidence="2" type="ORF">FGL98_24825</name>
</gene>
<reference evidence="2 3" key="2">
    <citation type="submission" date="2019-08" db="EMBL/GenBank/DDBJ databases">
        <title>Jejuicoccus antrihumi gen. nov., sp. nov., a new member of the family Dermacoccaceae isolated from a cave.</title>
        <authorList>
            <person name="Schumann P."/>
            <person name="Kim I.S."/>
        </authorList>
    </citation>
    <scope>NUCLEOTIDE SEQUENCE [LARGE SCALE GENOMIC DNA]</scope>
    <source>
        <strain evidence="2 3">C5-26</strain>
    </source>
</reference>
<evidence type="ECO:0000313" key="2">
    <source>
        <dbReference type="EMBL" id="TWP32010.1"/>
    </source>
</evidence>
<name>A0A563DP81_9MICO</name>
<organism evidence="2 3">
    <name type="scientific">Leekyejoonella antrihumi</name>
    <dbReference type="NCBI Taxonomy" id="1660198"/>
    <lineage>
        <taxon>Bacteria</taxon>
        <taxon>Bacillati</taxon>
        <taxon>Actinomycetota</taxon>
        <taxon>Actinomycetes</taxon>
        <taxon>Micrococcales</taxon>
        <taxon>Dermacoccaceae</taxon>
        <taxon>Leekyejoonella</taxon>
    </lineage>
</organism>
<sequence>MMCTRSSPISTLPDPLGLRLDIGLPDKVKLLERHDLDNYLFPLVPQLTKRTSRRFAFVSATKRHADRSSVLVETALPVSDPGGAYSFEMVTTAAADTATYKTQIRDRVASATPLPNGGVELQIAFVVGSAGHGPTSGKRPSMRWSPCPDRASRSTPPRSNFVHRRQGA</sequence>
<dbReference type="AlphaFoldDB" id="A0A563DP81"/>
<comment type="caution">
    <text evidence="2">The sequence shown here is derived from an EMBL/GenBank/DDBJ whole genome shotgun (WGS) entry which is preliminary data.</text>
</comment>
<reference evidence="2 3" key="1">
    <citation type="submission" date="2019-05" db="EMBL/GenBank/DDBJ databases">
        <authorList>
            <person name="Lee S.D."/>
        </authorList>
    </citation>
    <scope>NUCLEOTIDE SEQUENCE [LARGE SCALE GENOMIC DNA]</scope>
    <source>
        <strain evidence="2 3">C5-26</strain>
    </source>
</reference>